<feature type="signal peptide" evidence="1">
    <location>
        <begin position="1"/>
        <end position="15"/>
    </location>
</feature>
<reference evidence="3" key="1">
    <citation type="journal article" date="2017" name="Genome Biol.">
        <title>Comparative genomics reveals high biological diversity and specific adaptations in the industrially and medically important fungal genus Aspergillus.</title>
        <authorList>
            <person name="de Vries R.P."/>
            <person name="Riley R."/>
            <person name="Wiebenga A."/>
            <person name="Aguilar-Osorio G."/>
            <person name="Amillis S."/>
            <person name="Uchima C.A."/>
            <person name="Anderluh G."/>
            <person name="Asadollahi M."/>
            <person name="Askin M."/>
            <person name="Barry K."/>
            <person name="Battaglia E."/>
            <person name="Bayram O."/>
            <person name="Benocci T."/>
            <person name="Braus-Stromeyer S.A."/>
            <person name="Caldana C."/>
            <person name="Canovas D."/>
            <person name="Cerqueira G.C."/>
            <person name="Chen F."/>
            <person name="Chen W."/>
            <person name="Choi C."/>
            <person name="Clum A."/>
            <person name="Dos Santos R.A."/>
            <person name="Damasio A.R."/>
            <person name="Diallinas G."/>
            <person name="Emri T."/>
            <person name="Fekete E."/>
            <person name="Flipphi M."/>
            <person name="Freyberg S."/>
            <person name="Gallo A."/>
            <person name="Gournas C."/>
            <person name="Habgood R."/>
            <person name="Hainaut M."/>
            <person name="Harispe M.L."/>
            <person name="Henrissat B."/>
            <person name="Hilden K.S."/>
            <person name="Hope R."/>
            <person name="Hossain A."/>
            <person name="Karabika E."/>
            <person name="Karaffa L."/>
            <person name="Karanyi Z."/>
            <person name="Krasevec N."/>
            <person name="Kuo A."/>
            <person name="Kusch H."/>
            <person name="LaButti K."/>
            <person name="Lagendijk E.L."/>
            <person name="Lapidus A."/>
            <person name="Levasseur A."/>
            <person name="Lindquist E."/>
            <person name="Lipzen A."/>
            <person name="Logrieco A.F."/>
            <person name="MacCabe A."/>
            <person name="Maekelae M.R."/>
            <person name="Malavazi I."/>
            <person name="Melin P."/>
            <person name="Meyer V."/>
            <person name="Mielnichuk N."/>
            <person name="Miskei M."/>
            <person name="Molnar A.P."/>
            <person name="Mule G."/>
            <person name="Ngan C.Y."/>
            <person name="Orejas M."/>
            <person name="Orosz E."/>
            <person name="Ouedraogo J.P."/>
            <person name="Overkamp K.M."/>
            <person name="Park H.-S."/>
            <person name="Perrone G."/>
            <person name="Piumi F."/>
            <person name="Punt P.J."/>
            <person name="Ram A.F."/>
            <person name="Ramon A."/>
            <person name="Rauscher S."/>
            <person name="Record E."/>
            <person name="Riano-Pachon D.M."/>
            <person name="Robert V."/>
            <person name="Roehrig J."/>
            <person name="Ruller R."/>
            <person name="Salamov A."/>
            <person name="Salih N.S."/>
            <person name="Samson R.A."/>
            <person name="Sandor E."/>
            <person name="Sanguinetti M."/>
            <person name="Schuetze T."/>
            <person name="Sepcic K."/>
            <person name="Shelest E."/>
            <person name="Sherlock G."/>
            <person name="Sophianopoulou V."/>
            <person name="Squina F.M."/>
            <person name="Sun H."/>
            <person name="Susca A."/>
            <person name="Todd R.B."/>
            <person name="Tsang A."/>
            <person name="Unkles S.E."/>
            <person name="van de Wiele N."/>
            <person name="van Rossen-Uffink D."/>
            <person name="Oliveira J.V."/>
            <person name="Vesth T.C."/>
            <person name="Visser J."/>
            <person name="Yu J.-H."/>
            <person name="Zhou M."/>
            <person name="Andersen M.R."/>
            <person name="Archer D.B."/>
            <person name="Baker S.E."/>
            <person name="Benoit I."/>
            <person name="Brakhage A.A."/>
            <person name="Braus G.H."/>
            <person name="Fischer R."/>
            <person name="Frisvad J.C."/>
            <person name="Goldman G.H."/>
            <person name="Houbraken J."/>
            <person name="Oakley B."/>
            <person name="Pocsi I."/>
            <person name="Scazzocchio C."/>
            <person name="Seiboth B."/>
            <person name="vanKuyk P.A."/>
            <person name="Wortman J."/>
            <person name="Dyer P.S."/>
            <person name="Grigoriev I.V."/>
        </authorList>
    </citation>
    <scope>NUCLEOTIDE SEQUENCE [LARGE SCALE GENOMIC DNA]</scope>
    <source>
        <strain evidence="3">CBS 506.65</strain>
    </source>
</reference>
<name>A0A1L9SG47_9EURO</name>
<feature type="chain" id="PRO_5012679648" evidence="1">
    <location>
        <begin position="16"/>
        <end position="105"/>
    </location>
</feature>
<dbReference type="Proteomes" id="UP000184188">
    <property type="component" value="Unassembled WGS sequence"/>
</dbReference>
<accession>A0A1L9SG47</accession>
<evidence type="ECO:0000313" key="3">
    <source>
        <dbReference type="Proteomes" id="UP000184188"/>
    </source>
</evidence>
<sequence length="105" mass="10941">MFRLAFLALATLAAAQGPKLALFFTGKDYAGEFASAEVDGNCTNPTDLVPTWNGTVGSAYLSGDVKCNVWDATGCSGNAVSIDNSTSDLTEDYPLAQYVASVSCE</sequence>
<keyword evidence="1" id="KW-0732">Signal</keyword>
<proteinExistence type="predicted"/>
<gene>
    <name evidence="2" type="ORF">ASPZODRAFT_142767</name>
</gene>
<dbReference type="VEuPathDB" id="FungiDB:ASPZODRAFT_142767"/>
<dbReference type="RefSeq" id="XP_022580651.1">
    <property type="nucleotide sequence ID" value="XM_022724881.1"/>
</dbReference>
<dbReference type="EMBL" id="KV878343">
    <property type="protein sequence ID" value="OJJ46141.1"/>
    <property type="molecule type" value="Genomic_DNA"/>
</dbReference>
<evidence type="ECO:0000256" key="1">
    <source>
        <dbReference type="SAM" id="SignalP"/>
    </source>
</evidence>
<keyword evidence="3" id="KW-1185">Reference proteome</keyword>
<protein>
    <submittedName>
        <fullName evidence="2">Uncharacterized protein</fullName>
    </submittedName>
</protein>
<evidence type="ECO:0000313" key="2">
    <source>
        <dbReference type="EMBL" id="OJJ46141.1"/>
    </source>
</evidence>
<dbReference type="AlphaFoldDB" id="A0A1L9SG47"/>
<organism evidence="2 3">
    <name type="scientific">Penicilliopsis zonata CBS 506.65</name>
    <dbReference type="NCBI Taxonomy" id="1073090"/>
    <lineage>
        <taxon>Eukaryota</taxon>
        <taxon>Fungi</taxon>
        <taxon>Dikarya</taxon>
        <taxon>Ascomycota</taxon>
        <taxon>Pezizomycotina</taxon>
        <taxon>Eurotiomycetes</taxon>
        <taxon>Eurotiomycetidae</taxon>
        <taxon>Eurotiales</taxon>
        <taxon>Aspergillaceae</taxon>
        <taxon>Penicilliopsis</taxon>
    </lineage>
</organism>
<dbReference type="GeneID" id="34611346"/>